<comment type="caution">
    <text evidence="2">The sequence shown here is derived from an EMBL/GenBank/DDBJ whole genome shotgun (WGS) entry which is preliminary data.</text>
</comment>
<dbReference type="SUPFAM" id="SSF52833">
    <property type="entry name" value="Thioredoxin-like"/>
    <property type="match status" value="1"/>
</dbReference>
<evidence type="ECO:0000313" key="2">
    <source>
        <dbReference type="EMBL" id="MDM5272660.1"/>
    </source>
</evidence>
<dbReference type="Gene3D" id="3.40.30.10">
    <property type="entry name" value="Glutaredoxin"/>
    <property type="match status" value="1"/>
</dbReference>
<dbReference type="Proteomes" id="UP001169069">
    <property type="component" value="Unassembled WGS sequence"/>
</dbReference>
<dbReference type="PANTHER" id="PTHR15337">
    <property type="entry name" value="ANTERIOR GRADIENT PROTEIN-RELATED"/>
    <property type="match status" value="1"/>
</dbReference>
<dbReference type="Pfam" id="PF13899">
    <property type="entry name" value="Thioredoxin_7"/>
    <property type="match status" value="1"/>
</dbReference>
<evidence type="ECO:0000313" key="3">
    <source>
        <dbReference type="Proteomes" id="UP001169069"/>
    </source>
</evidence>
<evidence type="ECO:0000256" key="1">
    <source>
        <dbReference type="ARBA" id="ARBA00022729"/>
    </source>
</evidence>
<gene>
    <name evidence="2" type="ORF">PGH07_10800</name>
</gene>
<reference evidence="2" key="1">
    <citation type="submission" date="2023-01" db="EMBL/GenBank/DDBJ databases">
        <title>Sulfurovum sp. zt1-1 genome assembly.</title>
        <authorList>
            <person name="Wang J."/>
        </authorList>
    </citation>
    <scope>NUCLEOTIDE SEQUENCE</scope>
    <source>
        <strain evidence="2">Zt1-1</strain>
    </source>
</reference>
<protein>
    <submittedName>
        <fullName evidence="2">Thioredoxin family protein</fullName>
    </submittedName>
</protein>
<dbReference type="RefSeq" id="WP_289414499.1">
    <property type="nucleotide sequence ID" value="NZ_JAQIBD010000005.1"/>
</dbReference>
<dbReference type="InterPro" id="IPR036249">
    <property type="entry name" value="Thioredoxin-like_sf"/>
</dbReference>
<keyword evidence="1" id="KW-0732">Signal</keyword>
<accession>A0ABT7R0N7</accession>
<name>A0ABT7R0N7_9BACT</name>
<sequence length="133" mass="15457">MRKIISVWAITLLFTSSLFGVELIWEKDTATAFAKAKAEKKNVMLMVEATHCRWCKKMKEETLADKEVRKRLQNYILVMILRSDEKAMKILPESYYPAPTTFFMTPEGEIIEKAIGYFEADDFITYINDVEAD</sequence>
<dbReference type="InterPro" id="IPR051099">
    <property type="entry name" value="AGR/TXD"/>
</dbReference>
<keyword evidence="3" id="KW-1185">Reference proteome</keyword>
<dbReference type="EMBL" id="JAQIBD010000005">
    <property type="protein sequence ID" value="MDM5272660.1"/>
    <property type="molecule type" value="Genomic_DNA"/>
</dbReference>
<proteinExistence type="predicted"/>
<dbReference type="PANTHER" id="PTHR15337:SF11">
    <property type="entry name" value="THIOREDOXIN DOMAIN-CONTAINING PROTEIN"/>
    <property type="match status" value="1"/>
</dbReference>
<organism evidence="2 3">
    <name type="scientific">Sulfurovum zhangzhouensis</name>
    <dbReference type="NCBI Taxonomy" id="3019067"/>
    <lineage>
        <taxon>Bacteria</taxon>
        <taxon>Pseudomonadati</taxon>
        <taxon>Campylobacterota</taxon>
        <taxon>Epsilonproteobacteria</taxon>
        <taxon>Campylobacterales</taxon>
        <taxon>Sulfurovaceae</taxon>
        <taxon>Sulfurovum</taxon>
    </lineage>
</organism>